<dbReference type="Proteomes" id="UP000600449">
    <property type="component" value="Unassembled WGS sequence"/>
</dbReference>
<keyword evidence="3" id="KW-1185">Reference proteome</keyword>
<organism evidence="2 3">
    <name type="scientific">Salinarimonas ramus</name>
    <dbReference type="NCBI Taxonomy" id="690164"/>
    <lineage>
        <taxon>Bacteria</taxon>
        <taxon>Pseudomonadati</taxon>
        <taxon>Pseudomonadota</taxon>
        <taxon>Alphaproteobacteria</taxon>
        <taxon>Hyphomicrobiales</taxon>
        <taxon>Salinarimonadaceae</taxon>
        <taxon>Salinarimonas</taxon>
    </lineage>
</organism>
<comment type="caution">
    <text evidence="2">The sequence shown here is derived from an EMBL/GenBank/DDBJ whole genome shotgun (WGS) entry which is preliminary data.</text>
</comment>
<dbReference type="InterPro" id="IPR007161">
    <property type="entry name" value="DUF364"/>
</dbReference>
<dbReference type="AlphaFoldDB" id="A0A917QLV8"/>
<gene>
    <name evidence="2" type="ORF">GCM10011322_47630</name>
</gene>
<protein>
    <recommendedName>
        <fullName evidence="1">Putative heavy-metal chelation domain-containing protein</fullName>
    </recommendedName>
</protein>
<feature type="domain" description="Putative heavy-metal chelation" evidence="1">
    <location>
        <begin position="163"/>
        <end position="263"/>
    </location>
</feature>
<dbReference type="RefSeq" id="WP_188915788.1">
    <property type="nucleotide sequence ID" value="NZ_BMMF01000023.1"/>
</dbReference>
<dbReference type="EMBL" id="BMMF01000023">
    <property type="protein sequence ID" value="GGK55461.1"/>
    <property type="molecule type" value="Genomic_DNA"/>
</dbReference>
<proteinExistence type="predicted"/>
<dbReference type="Pfam" id="PF04016">
    <property type="entry name" value="DUF364"/>
    <property type="match status" value="1"/>
</dbReference>
<dbReference type="Gene3D" id="3.40.50.11590">
    <property type="match status" value="1"/>
</dbReference>
<evidence type="ECO:0000313" key="2">
    <source>
        <dbReference type="EMBL" id="GGK55461.1"/>
    </source>
</evidence>
<dbReference type="SUPFAM" id="SSF159713">
    <property type="entry name" value="Dhaf3308-like"/>
    <property type="match status" value="1"/>
</dbReference>
<name>A0A917QLV8_9HYPH</name>
<reference evidence="2 3" key="1">
    <citation type="journal article" date="2014" name="Int. J. Syst. Evol. Microbiol.">
        <title>Complete genome sequence of Corynebacterium casei LMG S-19264T (=DSM 44701T), isolated from a smear-ripened cheese.</title>
        <authorList>
            <consortium name="US DOE Joint Genome Institute (JGI-PGF)"/>
            <person name="Walter F."/>
            <person name="Albersmeier A."/>
            <person name="Kalinowski J."/>
            <person name="Ruckert C."/>
        </authorList>
    </citation>
    <scope>NUCLEOTIDE SEQUENCE [LARGE SCALE GENOMIC DNA]</scope>
    <source>
        <strain evidence="2 3">CGMCC 1.9161</strain>
    </source>
</reference>
<accession>A0A917QLV8</accession>
<evidence type="ECO:0000259" key="1">
    <source>
        <dbReference type="Pfam" id="PF04016"/>
    </source>
</evidence>
<sequence length="287" mass="31554">MVDLHVADSSIKSDRKHYDVDPLLSELSKIIWRETSAQDPSNFHLRGLWRVDYRYRPNALERDLAYSMVYAQARRIGCAYVDFASHDVDDLWLGSDSRKLSDNAPAALRIAALDTAFAELGREPSEMFHFEGDAAEKAVERARIICSAVIDEARRRGARRLLNVGVMGNFVPWLREAGMEYVGSDYDPALISGGINGSPVLDGQGTLDAIADADIVLATGMTLSTGTLSTIIDSCKQSKAALVLFAATGSFFAQTYCRELGVDVVLAEPQPQYMFTGSSRIELHRAP</sequence>
<evidence type="ECO:0000313" key="3">
    <source>
        <dbReference type="Proteomes" id="UP000600449"/>
    </source>
</evidence>